<organism evidence="8 9">
    <name type="scientific">Euphydryas editha</name>
    <name type="common">Edith's checkerspot</name>
    <dbReference type="NCBI Taxonomy" id="104508"/>
    <lineage>
        <taxon>Eukaryota</taxon>
        <taxon>Metazoa</taxon>
        <taxon>Ecdysozoa</taxon>
        <taxon>Arthropoda</taxon>
        <taxon>Hexapoda</taxon>
        <taxon>Insecta</taxon>
        <taxon>Pterygota</taxon>
        <taxon>Neoptera</taxon>
        <taxon>Endopterygota</taxon>
        <taxon>Lepidoptera</taxon>
        <taxon>Glossata</taxon>
        <taxon>Ditrysia</taxon>
        <taxon>Papilionoidea</taxon>
        <taxon>Nymphalidae</taxon>
        <taxon>Nymphalinae</taxon>
        <taxon>Euphydryas</taxon>
    </lineage>
</organism>
<dbReference type="Proteomes" id="UP001153954">
    <property type="component" value="Unassembled WGS sequence"/>
</dbReference>
<dbReference type="AlphaFoldDB" id="A0AAU9TJE6"/>
<keyword evidence="4 7" id="KW-1133">Transmembrane helix</keyword>
<comment type="caution">
    <text evidence="8">The sequence shown here is derived from an EMBL/GenBank/DDBJ whole genome shotgun (WGS) entry which is preliminary data.</text>
</comment>
<accession>A0AAU9TJE6</accession>
<feature type="disulfide bond" evidence="6">
    <location>
        <begin position="149"/>
        <end position="165"/>
    </location>
</feature>
<keyword evidence="5 7" id="KW-0472">Membrane</keyword>
<evidence type="ECO:0000256" key="4">
    <source>
        <dbReference type="ARBA" id="ARBA00022989"/>
    </source>
</evidence>
<reference evidence="8" key="1">
    <citation type="submission" date="2022-03" db="EMBL/GenBank/DDBJ databases">
        <authorList>
            <person name="Tunstrom K."/>
        </authorList>
    </citation>
    <scope>NUCLEOTIDE SEQUENCE</scope>
</reference>
<evidence type="ECO:0000256" key="2">
    <source>
        <dbReference type="ARBA" id="ARBA00006840"/>
    </source>
</evidence>
<evidence type="ECO:0000313" key="9">
    <source>
        <dbReference type="Proteomes" id="UP001153954"/>
    </source>
</evidence>
<feature type="transmembrane region" description="Helical" evidence="7">
    <location>
        <begin position="12"/>
        <end position="41"/>
    </location>
</feature>
<evidence type="ECO:0000256" key="7">
    <source>
        <dbReference type="RuleBase" id="RU361218"/>
    </source>
</evidence>
<feature type="transmembrane region" description="Helical" evidence="7">
    <location>
        <begin position="200"/>
        <end position="226"/>
    </location>
</feature>
<dbReference type="CDD" id="cd03127">
    <property type="entry name" value="tetraspanin_LEL"/>
    <property type="match status" value="1"/>
</dbReference>
<dbReference type="InterPro" id="IPR008952">
    <property type="entry name" value="Tetraspanin_EC2_sf"/>
</dbReference>
<evidence type="ECO:0000256" key="5">
    <source>
        <dbReference type="ARBA" id="ARBA00023136"/>
    </source>
</evidence>
<dbReference type="PIRSF" id="PIRSF002419">
    <property type="entry name" value="Tetraspanin"/>
    <property type="match status" value="1"/>
</dbReference>
<proteinExistence type="inferred from homology"/>
<feature type="transmembrane region" description="Helical" evidence="7">
    <location>
        <begin position="83"/>
        <end position="110"/>
    </location>
</feature>
<name>A0AAU9TJE6_EUPED</name>
<protein>
    <recommendedName>
        <fullName evidence="7">Tetraspanin</fullName>
    </recommendedName>
</protein>
<dbReference type="EMBL" id="CAKOGL010000005">
    <property type="protein sequence ID" value="CAH2086798.1"/>
    <property type="molecule type" value="Genomic_DNA"/>
</dbReference>
<keyword evidence="9" id="KW-1185">Reference proteome</keyword>
<comment type="subcellular location">
    <subcellularLocation>
        <location evidence="1 7">Membrane</location>
        <topology evidence="1 7">Multi-pass membrane protein</topology>
    </subcellularLocation>
</comment>
<dbReference type="InterPro" id="IPR000301">
    <property type="entry name" value="Tetraspanin_animals"/>
</dbReference>
<evidence type="ECO:0000256" key="6">
    <source>
        <dbReference type="PIRSR" id="PIRSR002419-1"/>
    </source>
</evidence>
<gene>
    <name evidence="8" type="ORF">EEDITHA_LOCUS3127</name>
</gene>
<dbReference type="PANTHER" id="PTHR19282">
    <property type="entry name" value="TETRASPANIN"/>
    <property type="match status" value="1"/>
</dbReference>
<dbReference type="InterPro" id="IPR018499">
    <property type="entry name" value="Tetraspanin/Peripherin"/>
</dbReference>
<dbReference type="Pfam" id="PF00335">
    <property type="entry name" value="Tetraspanin"/>
    <property type="match status" value="1"/>
</dbReference>
<sequence length="237" mass="26105">MKAPKIPKFLKSVRYCLAAINSIFLISGLILLITSIVVLAIYNQYSTLITNRFFTLASFAIATAVIIFFIGFLGFYGAISEKFYLIAGYVALLVVILIFEIIITVLGFSLQNDATREIRSTMSESLQMYESRIEVSTVWDNLQMGFECCGVAGRSDWLNKIPVSCCHIDYGTVSPFYCIATNAYSTGCASALGSWLGFNAYVIGVTGAFVTSLQVFITVGGAWMAYKSRFEEVVLES</sequence>
<keyword evidence="3 7" id="KW-0812">Transmembrane</keyword>
<dbReference type="Gene3D" id="1.10.1450.10">
    <property type="entry name" value="Tetraspanin"/>
    <property type="match status" value="1"/>
</dbReference>
<keyword evidence="6" id="KW-1015">Disulfide bond</keyword>
<evidence type="ECO:0000256" key="1">
    <source>
        <dbReference type="ARBA" id="ARBA00004141"/>
    </source>
</evidence>
<evidence type="ECO:0000256" key="3">
    <source>
        <dbReference type="ARBA" id="ARBA00022692"/>
    </source>
</evidence>
<dbReference type="GO" id="GO:0016020">
    <property type="term" value="C:membrane"/>
    <property type="evidence" value="ECO:0007669"/>
    <property type="project" value="UniProtKB-SubCell"/>
</dbReference>
<evidence type="ECO:0000313" key="8">
    <source>
        <dbReference type="EMBL" id="CAH2086798.1"/>
    </source>
</evidence>
<comment type="similarity">
    <text evidence="2 7">Belongs to the tetraspanin (TM4SF) family.</text>
</comment>
<dbReference type="SUPFAM" id="SSF48652">
    <property type="entry name" value="Tetraspanin"/>
    <property type="match status" value="1"/>
</dbReference>
<dbReference type="PRINTS" id="PR00259">
    <property type="entry name" value="TMFOUR"/>
</dbReference>
<feature type="transmembrane region" description="Helical" evidence="7">
    <location>
        <begin position="53"/>
        <end position="76"/>
    </location>
</feature>